<protein>
    <recommendedName>
        <fullName evidence="3">Beta-catenin-interacting ICAT domain-containing protein</fullName>
    </recommendedName>
</protein>
<dbReference type="Gene3D" id="1.10.10.490">
    <property type="entry name" value="Beta-catenin-interacting ICAT"/>
    <property type="match status" value="1"/>
</dbReference>
<dbReference type="PANTHER" id="PTHR16505:SF8">
    <property type="entry name" value="PROTEIN LZIC"/>
    <property type="match status" value="1"/>
</dbReference>
<sequence length="198" mass="22114">MFIQIHCVRNILELGMASRGKVETEKLKQNLESQLDRLVQQLSDLEACKDEMTSEEYEESREETIEQLKEFNESLSKIISGDMTLVDHLSAMQLATQAAISAAFKTPSVIKMFAAGQPSQLRQRLAEVERDMKLGKQAPTDLNTEKAEILNALRQLGETLKPAELQFLQLHSVMKTEFVSVADDTDSGEKALAMAGLK</sequence>
<dbReference type="EMBL" id="KZ308194">
    <property type="protein sequence ID" value="KAG8224375.1"/>
    <property type="molecule type" value="Genomic_DNA"/>
</dbReference>
<dbReference type="InterPro" id="IPR009428">
    <property type="entry name" value="ICAT_dom"/>
</dbReference>
<keyword evidence="2" id="KW-0175">Coiled coil</keyword>
<reference evidence="4" key="2">
    <citation type="submission" date="2017-10" db="EMBL/GenBank/DDBJ databases">
        <title>Ladona fulva Genome sequencing and assembly.</title>
        <authorList>
            <person name="Murali S."/>
            <person name="Richards S."/>
            <person name="Bandaranaike D."/>
            <person name="Bellair M."/>
            <person name="Blankenburg K."/>
            <person name="Chao H."/>
            <person name="Dinh H."/>
            <person name="Doddapaneni H."/>
            <person name="Dugan-Rocha S."/>
            <person name="Elkadiri S."/>
            <person name="Gnanaolivu R."/>
            <person name="Hernandez B."/>
            <person name="Skinner E."/>
            <person name="Javaid M."/>
            <person name="Lee S."/>
            <person name="Li M."/>
            <person name="Ming W."/>
            <person name="Munidasa M."/>
            <person name="Muniz J."/>
            <person name="Nguyen L."/>
            <person name="Hughes D."/>
            <person name="Osuji N."/>
            <person name="Pu L.-L."/>
            <person name="Puazo M."/>
            <person name="Qu C."/>
            <person name="Quiroz J."/>
            <person name="Raj R."/>
            <person name="Weissenberger G."/>
            <person name="Xin Y."/>
            <person name="Zou X."/>
            <person name="Han Y."/>
            <person name="Worley K."/>
            <person name="Muzny D."/>
            <person name="Gibbs R."/>
        </authorList>
    </citation>
    <scope>NUCLEOTIDE SEQUENCE</scope>
    <source>
        <strain evidence="4">Sampled in the wild</strain>
    </source>
</reference>
<proteinExistence type="inferred from homology"/>
<evidence type="ECO:0000259" key="3">
    <source>
        <dbReference type="Pfam" id="PF06384"/>
    </source>
</evidence>
<dbReference type="GO" id="GO:0008013">
    <property type="term" value="F:beta-catenin binding"/>
    <property type="evidence" value="ECO:0007669"/>
    <property type="project" value="InterPro"/>
</dbReference>
<evidence type="ECO:0000313" key="4">
    <source>
        <dbReference type="EMBL" id="KAG8224375.1"/>
    </source>
</evidence>
<organism evidence="4 5">
    <name type="scientific">Ladona fulva</name>
    <name type="common">Scarce chaser dragonfly</name>
    <name type="synonym">Libellula fulva</name>
    <dbReference type="NCBI Taxonomy" id="123851"/>
    <lineage>
        <taxon>Eukaryota</taxon>
        <taxon>Metazoa</taxon>
        <taxon>Ecdysozoa</taxon>
        <taxon>Arthropoda</taxon>
        <taxon>Hexapoda</taxon>
        <taxon>Insecta</taxon>
        <taxon>Pterygota</taxon>
        <taxon>Palaeoptera</taxon>
        <taxon>Odonata</taxon>
        <taxon>Epiprocta</taxon>
        <taxon>Anisoptera</taxon>
        <taxon>Libelluloidea</taxon>
        <taxon>Libellulidae</taxon>
        <taxon>Ladona</taxon>
    </lineage>
</organism>
<feature type="coiled-coil region" evidence="2">
    <location>
        <begin position="21"/>
        <end position="74"/>
    </location>
</feature>
<gene>
    <name evidence="4" type="ORF">J437_LFUL005196</name>
</gene>
<feature type="domain" description="Beta-catenin-interacting ICAT" evidence="3">
    <location>
        <begin position="129"/>
        <end position="196"/>
    </location>
</feature>
<reference evidence="4" key="1">
    <citation type="submission" date="2013-04" db="EMBL/GenBank/DDBJ databases">
        <authorList>
            <person name="Qu J."/>
            <person name="Murali S.C."/>
            <person name="Bandaranaike D."/>
            <person name="Bellair M."/>
            <person name="Blankenburg K."/>
            <person name="Chao H."/>
            <person name="Dinh H."/>
            <person name="Doddapaneni H."/>
            <person name="Downs B."/>
            <person name="Dugan-Rocha S."/>
            <person name="Elkadiri S."/>
            <person name="Gnanaolivu R.D."/>
            <person name="Hernandez B."/>
            <person name="Javaid M."/>
            <person name="Jayaseelan J.C."/>
            <person name="Lee S."/>
            <person name="Li M."/>
            <person name="Ming W."/>
            <person name="Munidasa M."/>
            <person name="Muniz J."/>
            <person name="Nguyen L."/>
            <person name="Ongeri F."/>
            <person name="Osuji N."/>
            <person name="Pu L.-L."/>
            <person name="Puazo M."/>
            <person name="Qu C."/>
            <person name="Quiroz J."/>
            <person name="Raj R."/>
            <person name="Weissenberger G."/>
            <person name="Xin Y."/>
            <person name="Zou X."/>
            <person name="Han Y."/>
            <person name="Richards S."/>
            <person name="Worley K."/>
            <person name="Muzny D."/>
            <person name="Gibbs R."/>
        </authorList>
    </citation>
    <scope>NUCLEOTIDE SEQUENCE</scope>
    <source>
        <strain evidence="4">Sampled in the wild</strain>
    </source>
</reference>
<accession>A0A8K0NTS7</accession>
<evidence type="ECO:0000256" key="1">
    <source>
        <dbReference type="ARBA" id="ARBA00006505"/>
    </source>
</evidence>
<name>A0A8K0NTS7_LADFU</name>
<dbReference type="Pfam" id="PF06384">
    <property type="entry name" value="ICAT"/>
    <property type="match status" value="1"/>
</dbReference>
<comment type="similarity">
    <text evidence="1">Belongs to the CTNNBIP1 family.</text>
</comment>
<dbReference type="AlphaFoldDB" id="A0A8K0NTS7"/>
<dbReference type="PANTHER" id="PTHR16505">
    <property type="entry name" value="PROTEIN LZIC"/>
    <property type="match status" value="1"/>
</dbReference>
<dbReference type="Proteomes" id="UP000792457">
    <property type="component" value="Unassembled WGS sequence"/>
</dbReference>
<keyword evidence="5" id="KW-1185">Reference proteome</keyword>
<dbReference type="InterPro" id="IPR036911">
    <property type="entry name" value="ICAT_sf"/>
</dbReference>
<evidence type="ECO:0000313" key="5">
    <source>
        <dbReference type="Proteomes" id="UP000792457"/>
    </source>
</evidence>
<dbReference type="OrthoDB" id="10262856at2759"/>
<dbReference type="InterPro" id="IPR040065">
    <property type="entry name" value="LZIC"/>
</dbReference>
<evidence type="ECO:0000256" key="2">
    <source>
        <dbReference type="SAM" id="Coils"/>
    </source>
</evidence>
<comment type="caution">
    <text evidence="4">The sequence shown here is derived from an EMBL/GenBank/DDBJ whole genome shotgun (WGS) entry which is preliminary data.</text>
</comment>